<name>A0A7I9VPS4_9BACT</name>
<evidence type="ECO:0000313" key="2">
    <source>
        <dbReference type="EMBL" id="GEJ58149.1"/>
    </source>
</evidence>
<dbReference type="AlphaFoldDB" id="A0A7I9VPS4"/>
<keyword evidence="1" id="KW-0472">Membrane</keyword>
<keyword evidence="1" id="KW-0812">Transmembrane</keyword>
<feature type="transmembrane region" description="Helical" evidence="1">
    <location>
        <begin position="87"/>
        <end position="105"/>
    </location>
</feature>
<organism evidence="2 3">
    <name type="scientific">Anaeromyxobacter diazotrophicus</name>
    <dbReference type="NCBI Taxonomy" id="2590199"/>
    <lineage>
        <taxon>Bacteria</taxon>
        <taxon>Pseudomonadati</taxon>
        <taxon>Myxococcota</taxon>
        <taxon>Myxococcia</taxon>
        <taxon>Myxococcales</taxon>
        <taxon>Cystobacterineae</taxon>
        <taxon>Anaeromyxobacteraceae</taxon>
        <taxon>Anaeromyxobacter</taxon>
    </lineage>
</organism>
<dbReference type="Proteomes" id="UP000503640">
    <property type="component" value="Unassembled WGS sequence"/>
</dbReference>
<dbReference type="RefSeq" id="WP_176066440.1">
    <property type="nucleotide sequence ID" value="NZ_BJTG01000007.1"/>
</dbReference>
<evidence type="ECO:0000256" key="1">
    <source>
        <dbReference type="SAM" id="Phobius"/>
    </source>
</evidence>
<evidence type="ECO:0000313" key="3">
    <source>
        <dbReference type="Proteomes" id="UP000503640"/>
    </source>
</evidence>
<proteinExistence type="predicted"/>
<accession>A0A7I9VPS4</accession>
<evidence type="ECO:0008006" key="4">
    <source>
        <dbReference type="Google" id="ProtNLM"/>
    </source>
</evidence>
<dbReference type="EMBL" id="BJTG01000007">
    <property type="protein sequence ID" value="GEJ58149.1"/>
    <property type="molecule type" value="Genomic_DNA"/>
</dbReference>
<keyword evidence="1" id="KW-1133">Transmembrane helix</keyword>
<sequence length="106" mass="11246">MSYLPALAVAGLLTFLTRLSFIALLGRFELPPLAARALRFVPPAVLSAIIVPELVLRGGELQLGWRNARLLAGLAAALVAWKSRNVFLTIAVGMAALWALQALLAG</sequence>
<dbReference type="InterPro" id="IPR008407">
    <property type="entry name" value="Brnchd-chn_aa_trnsp_AzlD"/>
</dbReference>
<protein>
    <recommendedName>
        <fullName evidence="4">Branched-chain amino acid transport</fullName>
    </recommendedName>
</protein>
<comment type="caution">
    <text evidence="2">The sequence shown here is derived from an EMBL/GenBank/DDBJ whole genome shotgun (WGS) entry which is preliminary data.</text>
</comment>
<gene>
    <name evidence="2" type="ORF">AMYX_28900</name>
</gene>
<keyword evidence="3" id="KW-1185">Reference proteome</keyword>
<reference evidence="3" key="1">
    <citation type="journal article" date="2020" name="Appl. Environ. Microbiol.">
        <title>Diazotrophic Anaeromyxobacter Isolates from Soils.</title>
        <authorList>
            <person name="Masuda Y."/>
            <person name="Yamanaka H."/>
            <person name="Xu Z.X."/>
            <person name="Shiratori Y."/>
            <person name="Aono T."/>
            <person name="Amachi S."/>
            <person name="Senoo K."/>
            <person name="Itoh H."/>
        </authorList>
    </citation>
    <scope>NUCLEOTIDE SEQUENCE [LARGE SCALE GENOMIC DNA]</scope>
    <source>
        <strain evidence="3">R267</strain>
    </source>
</reference>
<dbReference type="Pfam" id="PF05437">
    <property type="entry name" value="AzlD"/>
    <property type="match status" value="1"/>
</dbReference>